<organism evidence="6 7">
    <name type="scientific">Cellulosimicrobium funkei</name>
    <dbReference type="NCBI Taxonomy" id="264251"/>
    <lineage>
        <taxon>Bacteria</taxon>
        <taxon>Bacillati</taxon>
        <taxon>Actinomycetota</taxon>
        <taxon>Actinomycetes</taxon>
        <taxon>Micrococcales</taxon>
        <taxon>Promicromonosporaceae</taxon>
        <taxon>Cellulosimicrobium</taxon>
    </lineage>
</organism>
<dbReference type="AlphaFoldDB" id="A0A0H2L918"/>
<gene>
    <name evidence="6" type="ORF">FB00_02035</name>
</gene>
<comment type="caution">
    <text evidence="6">The sequence shown here is derived from an EMBL/GenBank/DDBJ whole genome shotgun (WGS) entry which is preliminary data.</text>
</comment>
<evidence type="ECO:0000259" key="5">
    <source>
        <dbReference type="Pfam" id="PF02782"/>
    </source>
</evidence>
<comment type="similarity">
    <text evidence="1">Belongs to the FGGY kinase family.</text>
</comment>
<evidence type="ECO:0000256" key="2">
    <source>
        <dbReference type="ARBA" id="ARBA00022679"/>
    </source>
</evidence>
<dbReference type="RefSeq" id="WP_047231097.1">
    <property type="nucleotide sequence ID" value="NZ_JNBQ01000001.1"/>
</dbReference>
<dbReference type="GO" id="GO:0005975">
    <property type="term" value="P:carbohydrate metabolic process"/>
    <property type="evidence" value="ECO:0007669"/>
    <property type="project" value="InterPro"/>
</dbReference>
<accession>A0A0H2L918</accession>
<protein>
    <recommendedName>
        <fullName evidence="8">Carbohydrate kinase</fullName>
    </recommendedName>
</protein>
<evidence type="ECO:0000313" key="6">
    <source>
        <dbReference type="EMBL" id="KLN36657.1"/>
    </source>
</evidence>
<evidence type="ECO:0000259" key="4">
    <source>
        <dbReference type="Pfam" id="PF00370"/>
    </source>
</evidence>
<dbReference type="PATRIC" id="fig|264251.5.peg.419"/>
<keyword evidence="7" id="KW-1185">Reference proteome</keyword>
<dbReference type="InterPro" id="IPR018485">
    <property type="entry name" value="FGGY_C"/>
</dbReference>
<dbReference type="EMBL" id="JNBQ01000001">
    <property type="protein sequence ID" value="KLN36657.1"/>
    <property type="molecule type" value="Genomic_DNA"/>
</dbReference>
<proteinExistence type="inferred from homology"/>
<dbReference type="InterPro" id="IPR043129">
    <property type="entry name" value="ATPase_NBD"/>
</dbReference>
<feature type="domain" description="Carbohydrate kinase FGGY N-terminal" evidence="4">
    <location>
        <begin position="3"/>
        <end position="242"/>
    </location>
</feature>
<dbReference type="Pfam" id="PF00370">
    <property type="entry name" value="FGGY_N"/>
    <property type="match status" value="1"/>
</dbReference>
<keyword evidence="2" id="KW-0808">Transferase</keyword>
<dbReference type="SUPFAM" id="SSF53067">
    <property type="entry name" value="Actin-like ATPase domain"/>
    <property type="match status" value="2"/>
</dbReference>
<keyword evidence="3" id="KW-0418">Kinase</keyword>
<dbReference type="CDD" id="cd07773">
    <property type="entry name" value="ASKHA_NBD_FGGY_FK"/>
    <property type="match status" value="1"/>
</dbReference>
<dbReference type="PANTHER" id="PTHR43095">
    <property type="entry name" value="SUGAR KINASE"/>
    <property type="match status" value="1"/>
</dbReference>
<dbReference type="Proteomes" id="UP000035265">
    <property type="component" value="Unassembled WGS sequence"/>
</dbReference>
<evidence type="ECO:0000256" key="3">
    <source>
        <dbReference type="ARBA" id="ARBA00022777"/>
    </source>
</evidence>
<evidence type="ECO:0008006" key="8">
    <source>
        <dbReference type="Google" id="ProtNLM"/>
    </source>
</evidence>
<feature type="domain" description="Carbohydrate kinase FGGY C-terminal" evidence="5">
    <location>
        <begin position="252"/>
        <end position="434"/>
    </location>
</feature>
<evidence type="ECO:0000313" key="7">
    <source>
        <dbReference type="Proteomes" id="UP000035265"/>
    </source>
</evidence>
<dbReference type="InterPro" id="IPR000577">
    <property type="entry name" value="Carb_kinase_FGGY"/>
</dbReference>
<sequence length="499" mass="51153">MSYLGIDLGTTGTRVGVYDEGGNELVARSRRTTVVRPAPGRAHVDAEAVLDGVEALVRDVVGEPAVRADPVEALSFSTLGEAVVPVDRAGRALGPAPLSMDGRGAASAARLRDALGDDVAQEITGQPLHPMFSVHKVRDLLPDAALPAAVRTMDDFVATRLGAAPAVDLTMAARTGAFDVRSRTWSAVVLDALDVPGHLFSPAVSAGEVVGTVSADAAERTGLRPGTPVVAGVHDQAAAFLGGGGRPGHRAVFSFGSSDCLTVGTRARPGGLDGTGLATYPVGDDLWVTLAGTAAGGFALDWFSTIVHHDRIDPWASLYEVGAVDPPPLLVAPYLAGSGTLDNDPSARGALLGLTLETTTAQIARAFVEASGFELAKIRAALAERGVPPVEVHAVGGGSANLAALQARSDAAGVPLRAVVREAAGRGAALLAALGVGTFRSVLDLPAPPVVHEASPDPRHAAWYARQRATFDSLHRLLTPVSTSLAVEHLDGTALKEIA</sequence>
<evidence type="ECO:0000256" key="1">
    <source>
        <dbReference type="ARBA" id="ARBA00009156"/>
    </source>
</evidence>
<dbReference type="GO" id="GO:0016301">
    <property type="term" value="F:kinase activity"/>
    <property type="evidence" value="ECO:0007669"/>
    <property type="project" value="UniProtKB-KW"/>
</dbReference>
<dbReference type="InterPro" id="IPR050406">
    <property type="entry name" value="FGGY_Carb_Kinase"/>
</dbReference>
<reference evidence="6 7" key="1">
    <citation type="submission" date="2014-05" db="EMBL/GenBank/DDBJ databases">
        <title>Cellulosimicrobium funkei U11 genome.</title>
        <authorList>
            <person name="Hu C."/>
            <person name="Gong Y."/>
            <person name="Wan W."/>
            <person name="Jiang M."/>
        </authorList>
    </citation>
    <scope>NUCLEOTIDE SEQUENCE [LARGE SCALE GENOMIC DNA]</scope>
    <source>
        <strain evidence="6 7">U11</strain>
    </source>
</reference>
<name>A0A0H2L918_9MICO</name>
<dbReference type="PIRSF" id="PIRSF000538">
    <property type="entry name" value="GlpK"/>
    <property type="match status" value="1"/>
</dbReference>
<dbReference type="Gene3D" id="3.30.420.40">
    <property type="match status" value="2"/>
</dbReference>
<dbReference type="InterPro" id="IPR018484">
    <property type="entry name" value="FGGY_N"/>
</dbReference>
<dbReference type="Pfam" id="PF02782">
    <property type="entry name" value="FGGY_C"/>
    <property type="match status" value="1"/>
</dbReference>
<dbReference type="STRING" id="264251.FB00_02035"/>